<protein>
    <submittedName>
        <fullName evidence="2">Uncharacterized protein</fullName>
    </submittedName>
</protein>
<dbReference type="NCBIfam" id="TIGR02532">
    <property type="entry name" value="IV_pilin_GFxxxE"/>
    <property type="match status" value="1"/>
</dbReference>
<comment type="caution">
    <text evidence="2">The sequence shown here is derived from an EMBL/GenBank/DDBJ whole genome shotgun (WGS) entry which is preliminary data.</text>
</comment>
<sequence length="151" mass="18142">MMKKRKTGFSLVEMMIAVVIFGMSFLVLYYVFSQGTVELQKASYVALATTIAKGEMDQMLKAEFFEIKVPDGLEDWKMIDSSDKLYELYDWPEEYLDRFERKIEVEDIYKNRLIKVVVKVRWFEFVKNEKQYRQFNYPTFISNTRVPIYFP</sequence>
<reference evidence="2 3" key="1">
    <citation type="submission" date="2017-11" db="EMBL/GenBank/DDBJ databases">
        <title>Genome-resolved metagenomics identifies genetic mobility, metabolic interactions, and unexpected diversity in perchlorate-reducing communities.</title>
        <authorList>
            <person name="Barnum T.P."/>
            <person name="Figueroa I.A."/>
            <person name="Carlstrom C.I."/>
            <person name="Lucas L.N."/>
            <person name="Engelbrektson A.L."/>
            <person name="Coates J.D."/>
        </authorList>
    </citation>
    <scope>NUCLEOTIDE SEQUENCE [LARGE SCALE GENOMIC DNA]</scope>
    <source>
        <strain evidence="2">BM706</strain>
    </source>
</reference>
<name>A0A2N5ZDP9_MUIH1</name>
<keyword evidence="1" id="KW-0472">Membrane</keyword>
<gene>
    <name evidence="2" type="ORF">C0601_09375</name>
</gene>
<evidence type="ECO:0000256" key="1">
    <source>
        <dbReference type="SAM" id="Phobius"/>
    </source>
</evidence>
<dbReference type="Proteomes" id="UP000234857">
    <property type="component" value="Unassembled WGS sequence"/>
</dbReference>
<organism evidence="2 3">
    <name type="scientific">Muiribacterium halophilum</name>
    <dbReference type="NCBI Taxonomy" id="2053465"/>
    <lineage>
        <taxon>Bacteria</taxon>
        <taxon>Candidatus Muiribacteriota</taxon>
        <taxon>Candidatus Muiribacteriia</taxon>
        <taxon>Candidatus Muiribacteriales</taxon>
        <taxon>Candidatus Muiribacteriaceae</taxon>
        <taxon>Candidatus Muiribacterium</taxon>
    </lineage>
</organism>
<evidence type="ECO:0000313" key="3">
    <source>
        <dbReference type="Proteomes" id="UP000234857"/>
    </source>
</evidence>
<keyword evidence="1" id="KW-0812">Transmembrane</keyword>
<dbReference type="PROSITE" id="PS00409">
    <property type="entry name" value="PROKAR_NTER_METHYL"/>
    <property type="match status" value="1"/>
</dbReference>
<dbReference type="InterPro" id="IPR012902">
    <property type="entry name" value="N_methyl_site"/>
</dbReference>
<dbReference type="AlphaFoldDB" id="A0A2N5ZDP9"/>
<dbReference type="Pfam" id="PF07963">
    <property type="entry name" value="N_methyl"/>
    <property type="match status" value="1"/>
</dbReference>
<evidence type="ECO:0000313" key="2">
    <source>
        <dbReference type="EMBL" id="PLX16787.1"/>
    </source>
</evidence>
<accession>A0A2N5ZDP9</accession>
<proteinExistence type="predicted"/>
<keyword evidence="1" id="KW-1133">Transmembrane helix</keyword>
<feature type="transmembrane region" description="Helical" evidence="1">
    <location>
        <begin position="12"/>
        <end position="32"/>
    </location>
</feature>
<dbReference type="EMBL" id="PKTG01000106">
    <property type="protein sequence ID" value="PLX16787.1"/>
    <property type="molecule type" value="Genomic_DNA"/>
</dbReference>